<dbReference type="PROSITE" id="PS51257">
    <property type="entry name" value="PROKAR_LIPOPROTEIN"/>
    <property type="match status" value="1"/>
</dbReference>
<sequence length="168" mass="18099">MMVNPRSTPWQLSLLTISVVSVTGGCALLVPASRDPIELATQEQKESACDASALDPELEGRSAILSVGPAYSSIPSKAGYDTHLLGAELRYRPLPGLTTERLERALRCHAVRLTLARTIPPDDPFVLPNAWVKIKVEAAETSFVVRATSTEATEAKEILARATSFAKN</sequence>
<dbReference type="AlphaFoldDB" id="A0A0K1Q8R6"/>
<proteinExistence type="predicted"/>
<dbReference type="EMBL" id="CP012333">
    <property type="protein sequence ID" value="AKV02133.1"/>
    <property type="molecule type" value="Genomic_DNA"/>
</dbReference>
<gene>
    <name evidence="1" type="ORF">AKJ09_08796</name>
</gene>
<protein>
    <recommendedName>
        <fullName evidence="3">Lipoprotein</fullName>
    </recommendedName>
</protein>
<organism evidence="1 2">
    <name type="scientific">Labilithrix luteola</name>
    <dbReference type="NCBI Taxonomy" id="1391654"/>
    <lineage>
        <taxon>Bacteria</taxon>
        <taxon>Pseudomonadati</taxon>
        <taxon>Myxococcota</taxon>
        <taxon>Polyangia</taxon>
        <taxon>Polyangiales</taxon>
        <taxon>Labilitrichaceae</taxon>
        <taxon>Labilithrix</taxon>
    </lineage>
</organism>
<dbReference type="KEGG" id="llu:AKJ09_08796"/>
<dbReference type="Proteomes" id="UP000064967">
    <property type="component" value="Chromosome"/>
</dbReference>
<evidence type="ECO:0000313" key="1">
    <source>
        <dbReference type="EMBL" id="AKV02133.1"/>
    </source>
</evidence>
<evidence type="ECO:0000313" key="2">
    <source>
        <dbReference type="Proteomes" id="UP000064967"/>
    </source>
</evidence>
<evidence type="ECO:0008006" key="3">
    <source>
        <dbReference type="Google" id="ProtNLM"/>
    </source>
</evidence>
<accession>A0A0K1Q8R6</accession>
<reference evidence="1 2" key="1">
    <citation type="submission" date="2015-08" db="EMBL/GenBank/DDBJ databases">
        <authorList>
            <person name="Babu N.S."/>
            <person name="Beckwith C.J."/>
            <person name="Beseler K.G."/>
            <person name="Brison A."/>
            <person name="Carone J.V."/>
            <person name="Caskin T.P."/>
            <person name="Diamond M."/>
            <person name="Durham M.E."/>
            <person name="Foxe J.M."/>
            <person name="Go M."/>
            <person name="Henderson B.A."/>
            <person name="Jones I.B."/>
            <person name="McGettigan J.A."/>
            <person name="Micheletti S.J."/>
            <person name="Nasrallah M.E."/>
            <person name="Ortiz D."/>
            <person name="Piller C.R."/>
            <person name="Privatt S.R."/>
            <person name="Schneider S.L."/>
            <person name="Sharp S."/>
            <person name="Smith T.C."/>
            <person name="Stanton J.D."/>
            <person name="Ullery H.E."/>
            <person name="Wilson R.J."/>
            <person name="Serrano M.G."/>
            <person name="Buck G."/>
            <person name="Lee V."/>
            <person name="Wang Y."/>
            <person name="Carvalho R."/>
            <person name="Voegtly L."/>
            <person name="Shi R."/>
            <person name="Duckworth R."/>
            <person name="Johnson A."/>
            <person name="Loviza R."/>
            <person name="Walstead R."/>
            <person name="Shah Z."/>
            <person name="Kiflezghi M."/>
            <person name="Wade K."/>
            <person name="Ball S.L."/>
            <person name="Bradley K.W."/>
            <person name="Asai D.J."/>
            <person name="Bowman C.A."/>
            <person name="Russell D.A."/>
            <person name="Pope W.H."/>
            <person name="Jacobs-Sera D."/>
            <person name="Hendrix R.W."/>
            <person name="Hatfull G.F."/>
        </authorList>
    </citation>
    <scope>NUCLEOTIDE SEQUENCE [LARGE SCALE GENOMIC DNA]</scope>
    <source>
        <strain evidence="1 2">DSM 27648</strain>
    </source>
</reference>
<name>A0A0K1Q8R6_9BACT</name>
<dbReference type="STRING" id="1391654.AKJ09_08796"/>
<keyword evidence="2" id="KW-1185">Reference proteome</keyword>
<dbReference type="RefSeq" id="WP_146653093.1">
    <property type="nucleotide sequence ID" value="NZ_CP012333.1"/>
</dbReference>